<proteinExistence type="predicted"/>
<keyword evidence="1" id="KW-0059">Arsenical resistance</keyword>
<dbReference type="Pfam" id="PF01451">
    <property type="entry name" value="LMWPc"/>
    <property type="match status" value="1"/>
</dbReference>
<dbReference type="EMBL" id="FXTM01000018">
    <property type="protein sequence ID" value="SMO68080.1"/>
    <property type="molecule type" value="Genomic_DNA"/>
</dbReference>
<evidence type="ECO:0000259" key="2">
    <source>
        <dbReference type="SMART" id="SM00226"/>
    </source>
</evidence>
<sequence>MKIGFICTGNSARSQMAEGFAKYYAKKLGKNVEVYSAGSSPAGYVHPLAVEVMREIGIDISKQKSKSLEEIPLNKLDLTVTLCGDAAENCPIVPRANVQHWRLFDPVRVEGTIEEKLKAFREVRNEVIKRVKKLIESL</sequence>
<evidence type="ECO:0000313" key="4">
    <source>
        <dbReference type="Proteomes" id="UP000317315"/>
    </source>
</evidence>
<evidence type="ECO:0000256" key="1">
    <source>
        <dbReference type="ARBA" id="ARBA00022849"/>
    </source>
</evidence>
<dbReference type="SUPFAM" id="SSF52788">
    <property type="entry name" value="Phosphotyrosine protein phosphatases I"/>
    <property type="match status" value="1"/>
</dbReference>
<dbReference type="AlphaFoldDB" id="A0A521DB30"/>
<accession>A0A521DB30</accession>
<gene>
    <name evidence="3" type="ORF">SAMN06269117_11831</name>
</gene>
<name>A0A521DB30_9BACT</name>
<dbReference type="InterPro" id="IPR036196">
    <property type="entry name" value="Ptyr_pPase_sf"/>
</dbReference>
<dbReference type="PANTHER" id="PTHR43428:SF1">
    <property type="entry name" value="ARSENATE REDUCTASE"/>
    <property type="match status" value="1"/>
</dbReference>
<dbReference type="GO" id="GO:0046685">
    <property type="term" value="P:response to arsenic-containing substance"/>
    <property type="evidence" value="ECO:0007669"/>
    <property type="project" value="UniProtKB-KW"/>
</dbReference>
<dbReference type="InterPro" id="IPR023485">
    <property type="entry name" value="Ptyr_pPase"/>
</dbReference>
<evidence type="ECO:0000313" key="3">
    <source>
        <dbReference type="EMBL" id="SMO68080.1"/>
    </source>
</evidence>
<dbReference type="RefSeq" id="WP_142935888.1">
    <property type="nucleotide sequence ID" value="NZ_FXTM01000018.1"/>
</dbReference>
<keyword evidence="4" id="KW-1185">Reference proteome</keyword>
<dbReference type="PANTHER" id="PTHR43428">
    <property type="entry name" value="ARSENATE REDUCTASE"/>
    <property type="match status" value="1"/>
</dbReference>
<dbReference type="OrthoDB" id="9784339at2"/>
<dbReference type="Gene3D" id="3.40.50.2300">
    <property type="match status" value="1"/>
</dbReference>
<feature type="domain" description="Phosphotyrosine protein phosphatase I" evidence="2">
    <location>
        <begin position="1"/>
        <end position="137"/>
    </location>
</feature>
<organism evidence="3 4">
    <name type="scientific">Balnearium lithotrophicum</name>
    <dbReference type="NCBI Taxonomy" id="223788"/>
    <lineage>
        <taxon>Bacteria</taxon>
        <taxon>Pseudomonadati</taxon>
        <taxon>Aquificota</taxon>
        <taxon>Aquificia</taxon>
        <taxon>Desulfurobacteriales</taxon>
        <taxon>Desulfurobacteriaceae</taxon>
        <taxon>Balnearium</taxon>
    </lineage>
</organism>
<dbReference type="CDD" id="cd16345">
    <property type="entry name" value="LMWP_ArsC"/>
    <property type="match status" value="1"/>
</dbReference>
<protein>
    <submittedName>
        <fullName evidence="3">Arsenate reductase</fullName>
    </submittedName>
</protein>
<dbReference type="SMART" id="SM00226">
    <property type="entry name" value="LMWPc"/>
    <property type="match status" value="1"/>
</dbReference>
<dbReference type="Proteomes" id="UP000317315">
    <property type="component" value="Unassembled WGS sequence"/>
</dbReference>
<reference evidence="3 4" key="1">
    <citation type="submission" date="2017-05" db="EMBL/GenBank/DDBJ databases">
        <authorList>
            <person name="Varghese N."/>
            <person name="Submissions S."/>
        </authorList>
    </citation>
    <scope>NUCLEOTIDE SEQUENCE [LARGE SCALE GENOMIC DNA]</scope>
    <source>
        <strain evidence="3 4">DSM 16304</strain>
    </source>
</reference>